<dbReference type="GO" id="GO:0050660">
    <property type="term" value="F:flavin adenine dinucleotide binding"/>
    <property type="evidence" value="ECO:0007669"/>
    <property type="project" value="InterPro"/>
</dbReference>
<dbReference type="SUPFAM" id="SSF51905">
    <property type="entry name" value="FAD/NAD(P)-binding domain"/>
    <property type="match status" value="1"/>
</dbReference>
<evidence type="ECO:0000313" key="6">
    <source>
        <dbReference type="EMBL" id="KIX92238.1"/>
    </source>
</evidence>
<dbReference type="Gene3D" id="3.50.50.60">
    <property type="entry name" value="FAD/NAD(P)-binding domain"/>
    <property type="match status" value="2"/>
</dbReference>
<dbReference type="InterPro" id="IPR036188">
    <property type="entry name" value="FAD/NAD-bd_sf"/>
</dbReference>
<evidence type="ECO:0000256" key="5">
    <source>
        <dbReference type="ARBA" id="ARBA00023002"/>
    </source>
</evidence>
<evidence type="ECO:0000256" key="1">
    <source>
        <dbReference type="ARBA" id="ARBA00001974"/>
    </source>
</evidence>
<name>A0A0D2K7B7_9EURO</name>
<dbReference type="GeneID" id="27717730"/>
<evidence type="ECO:0000256" key="4">
    <source>
        <dbReference type="ARBA" id="ARBA00022827"/>
    </source>
</evidence>
<dbReference type="VEuPathDB" id="FungiDB:Z520_11984"/>
<dbReference type="GO" id="GO:0050661">
    <property type="term" value="F:NADP binding"/>
    <property type="evidence" value="ECO:0007669"/>
    <property type="project" value="InterPro"/>
</dbReference>
<protein>
    <submittedName>
        <fullName evidence="6">Uncharacterized protein</fullName>
    </submittedName>
</protein>
<accession>A0A0D2K7B7</accession>
<dbReference type="OrthoDB" id="74360at2759"/>
<dbReference type="EMBL" id="KN848107">
    <property type="protein sequence ID" value="KIX92238.1"/>
    <property type="molecule type" value="Genomic_DNA"/>
</dbReference>
<proteinExistence type="inferred from homology"/>
<gene>
    <name evidence="6" type="ORF">Z520_11984</name>
</gene>
<organism evidence="6 7">
    <name type="scientific">Fonsecaea multimorphosa CBS 102226</name>
    <dbReference type="NCBI Taxonomy" id="1442371"/>
    <lineage>
        <taxon>Eukaryota</taxon>
        <taxon>Fungi</taxon>
        <taxon>Dikarya</taxon>
        <taxon>Ascomycota</taxon>
        <taxon>Pezizomycotina</taxon>
        <taxon>Eurotiomycetes</taxon>
        <taxon>Chaetothyriomycetidae</taxon>
        <taxon>Chaetothyriales</taxon>
        <taxon>Herpotrichiellaceae</taxon>
        <taxon>Fonsecaea</taxon>
    </lineage>
</organism>
<evidence type="ECO:0000256" key="3">
    <source>
        <dbReference type="ARBA" id="ARBA00022630"/>
    </source>
</evidence>
<dbReference type="InterPro" id="IPR020946">
    <property type="entry name" value="Flavin_mOase-like"/>
</dbReference>
<dbReference type="PANTHER" id="PTHR42877">
    <property type="entry name" value="L-ORNITHINE N(5)-MONOOXYGENASE-RELATED"/>
    <property type="match status" value="1"/>
</dbReference>
<dbReference type="Proteomes" id="UP000053411">
    <property type="component" value="Unassembled WGS sequence"/>
</dbReference>
<keyword evidence="4" id="KW-0274">FAD</keyword>
<keyword evidence="7" id="KW-1185">Reference proteome</keyword>
<sequence length="382" mass="42758">MTASWNEVNSKWVVKLRRLYTPERPTDPQEWEEDCGLLLNGCGFLNAWKWPDIPRLHSFKGDLFHTATYNEGFDLRGKFVAVIGNGSSGVQAVAEVYKHASKLVTWVRSPTWIIAAIGQAKGKRSSETAESDENAFAYSEMKEKLRHRPDIFEALLPRNFSVNCRRPTPGNGYLEALAGEKTTVLPGSIQSVTSSGVVDTAGVEHKVDVILCATGFDTSFRPRIPIIGLDPKTTLAEKWAEFPASYLGASADGFPNYFTYGGPFTAVAIFAASLREPQRCTTSFGTWYKMGTKDLRKLVMWPGSQLSYFEMIQQPFLQDYEIEYLSGNRFGFMGNGFCGFEFTGTKDMTWNLDRFSGRDDLRAGVPRKDPHEFKDLADGRVP</sequence>
<dbReference type="InterPro" id="IPR051209">
    <property type="entry name" value="FAD-bind_Monooxygenase_sf"/>
</dbReference>
<evidence type="ECO:0000313" key="7">
    <source>
        <dbReference type="Proteomes" id="UP000053411"/>
    </source>
</evidence>
<dbReference type="AlphaFoldDB" id="A0A0D2K7B7"/>
<evidence type="ECO:0000256" key="2">
    <source>
        <dbReference type="ARBA" id="ARBA00010139"/>
    </source>
</evidence>
<dbReference type="RefSeq" id="XP_016626361.1">
    <property type="nucleotide sequence ID" value="XM_016782471.1"/>
</dbReference>
<keyword evidence="5" id="KW-0560">Oxidoreductase</keyword>
<dbReference type="GO" id="GO:0004499">
    <property type="term" value="F:N,N-dimethylaniline monooxygenase activity"/>
    <property type="evidence" value="ECO:0007669"/>
    <property type="project" value="InterPro"/>
</dbReference>
<keyword evidence="3" id="KW-0285">Flavoprotein</keyword>
<dbReference type="PANTHER" id="PTHR42877:SF7">
    <property type="entry name" value="FLAVIN-BINDING MONOOXYGENASE-RELATED"/>
    <property type="match status" value="1"/>
</dbReference>
<comment type="similarity">
    <text evidence="2">Belongs to the FAD-binding monooxygenase family.</text>
</comment>
<comment type="cofactor">
    <cofactor evidence="1">
        <name>FAD</name>
        <dbReference type="ChEBI" id="CHEBI:57692"/>
    </cofactor>
</comment>
<dbReference type="Pfam" id="PF00743">
    <property type="entry name" value="FMO-like"/>
    <property type="match status" value="1"/>
</dbReference>
<reference evidence="6 7" key="1">
    <citation type="submission" date="2015-01" db="EMBL/GenBank/DDBJ databases">
        <title>The Genome Sequence of Fonsecaea multimorphosa CBS 102226.</title>
        <authorList>
            <consortium name="The Broad Institute Genomics Platform"/>
            <person name="Cuomo C."/>
            <person name="de Hoog S."/>
            <person name="Gorbushina A."/>
            <person name="Stielow B."/>
            <person name="Teixiera M."/>
            <person name="Abouelleil A."/>
            <person name="Chapman S.B."/>
            <person name="Priest M."/>
            <person name="Young S.K."/>
            <person name="Wortman J."/>
            <person name="Nusbaum C."/>
            <person name="Birren B."/>
        </authorList>
    </citation>
    <scope>NUCLEOTIDE SEQUENCE [LARGE SCALE GENOMIC DNA]</scope>
    <source>
        <strain evidence="6 7">CBS 102226</strain>
    </source>
</reference>